<name>G4U2V6_SERID</name>
<feature type="repeat" description="TPR" evidence="4">
    <location>
        <begin position="106"/>
        <end position="139"/>
    </location>
</feature>
<dbReference type="Gene3D" id="1.20.5.420">
    <property type="entry name" value="Immunoglobulin FC, subunit C"/>
    <property type="match status" value="1"/>
</dbReference>
<feature type="repeat" description="TPR" evidence="4">
    <location>
        <begin position="140"/>
        <end position="173"/>
    </location>
</feature>
<dbReference type="OMA" id="DMARNMM"/>
<evidence type="ECO:0000256" key="4">
    <source>
        <dbReference type="PROSITE-ProRule" id="PRU00339"/>
    </source>
</evidence>
<dbReference type="InterPro" id="IPR019734">
    <property type="entry name" value="TPR_rpt"/>
</dbReference>
<dbReference type="SUPFAM" id="SSF48452">
    <property type="entry name" value="TPR-like"/>
    <property type="match status" value="1"/>
</dbReference>
<dbReference type="InterPro" id="IPR032374">
    <property type="entry name" value="SGTA_dimer"/>
</dbReference>
<keyword evidence="2" id="KW-0677">Repeat</keyword>
<dbReference type="FunCoup" id="G4U2V6">
    <property type="interactions" value="136"/>
</dbReference>
<dbReference type="STRING" id="1109443.G4U2V6"/>
<feature type="region of interest" description="Disordered" evidence="5">
    <location>
        <begin position="78"/>
        <end position="117"/>
    </location>
</feature>
<keyword evidence="8" id="KW-1185">Reference proteome</keyword>
<organism evidence="7 8">
    <name type="scientific">Serendipita indica (strain DSM 11827)</name>
    <name type="common">Root endophyte fungus</name>
    <name type="synonym">Piriformospora indica</name>
    <dbReference type="NCBI Taxonomy" id="1109443"/>
    <lineage>
        <taxon>Eukaryota</taxon>
        <taxon>Fungi</taxon>
        <taxon>Dikarya</taxon>
        <taxon>Basidiomycota</taxon>
        <taxon>Agaricomycotina</taxon>
        <taxon>Agaricomycetes</taxon>
        <taxon>Sebacinales</taxon>
        <taxon>Serendipitaceae</taxon>
        <taxon>Serendipita</taxon>
    </lineage>
</organism>
<evidence type="ECO:0000313" key="7">
    <source>
        <dbReference type="EMBL" id="CCA77915.1"/>
    </source>
</evidence>
<dbReference type="eggNOG" id="KOG0553">
    <property type="taxonomic scope" value="Eukaryota"/>
</dbReference>
<feature type="compositionally biased region" description="Basic and acidic residues" evidence="5">
    <location>
        <begin position="100"/>
        <end position="110"/>
    </location>
</feature>
<dbReference type="HOGENOM" id="CLU_044224_1_1_1"/>
<dbReference type="InterPro" id="IPR013105">
    <property type="entry name" value="TPR_2"/>
</dbReference>
<evidence type="ECO:0000256" key="1">
    <source>
        <dbReference type="ARBA" id="ARBA00008175"/>
    </source>
</evidence>
<feature type="repeat" description="TPR" evidence="4">
    <location>
        <begin position="174"/>
        <end position="207"/>
    </location>
</feature>
<dbReference type="EMBL" id="CAFZ01001877">
    <property type="protein sequence ID" value="CCA77915.1"/>
    <property type="molecule type" value="Genomic_DNA"/>
</dbReference>
<evidence type="ECO:0000256" key="2">
    <source>
        <dbReference type="ARBA" id="ARBA00022737"/>
    </source>
</evidence>
<feature type="region of interest" description="Disordered" evidence="5">
    <location>
        <begin position="218"/>
        <end position="252"/>
    </location>
</feature>
<feature type="domain" description="SGTA homodimerisation" evidence="6">
    <location>
        <begin position="5"/>
        <end position="69"/>
    </location>
</feature>
<evidence type="ECO:0000256" key="5">
    <source>
        <dbReference type="SAM" id="MobiDB-lite"/>
    </source>
</evidence>
<evidence type="ECO:0000259" key="6">
    <source>
        <dbReference type="Pfam" id="PF16546"/>
    </source>
</evidence>
<feature type="compositionally biased region" description="Low complexity" evidence="5">
    <location>
        <begin position="81"/>
        <end position="93"/>
    </location>
</feature>
<dbReference type="Pfam" id="PF13414">
    <property type="entry name" value="TPR_11"/>
    <property type="match status" value="1"/>
</dbReference>
<dbReference type="Pfam" id="PF07719">
    <property type="entry name" value="TPR_2"/>
    <property type="match status" value="1"/>
</dbReference>
<keyword evidence="3 4" id="KW-0802">TPR repeat</keyword>
<gene>
    <name evidence="7" type="ORF">PIIN_08738</name>
</gene>
<protein>
    <submittedName>
        <fullName evidence="7">Probable stress-induced protein STI1</fullName>
    </submittedName>
</protein>
<evidence type="ECO:0000313" key="8">
    <source>
        <dbReference type="Proteomes" id="UP000007148"/>
    </source>
</evidence>
<dbReference type="InterPro" id="IPR011990">
    <property type="entry name" value="TPR-like_helical_dom_sf"/>
</dbReference>
<dbReference type="PANTHER" id="PTHR45831">
    <property type="entry name" value="LD24721P"/>
    <property type="match status" value="1"/>
</dbReference>
<dbReference type="GO" id="GO:0060090">
    <property type="term" value="F:molecular adaptor activity"/>
    <property type="evidence" value="ECO:0007669"/>
    <property type="project" value="TreeGrafter"/>
</dbReference>
<comment type="caution">
    <text evidence="7">The sequence shown here is derived from an EMBL/GenBank/DDBJ whole genome shotgun (WGS) entry which is preliminary data.</text>
</comment>
<feature type="compositionally biased region" description="Gly residues" evidence="5">
    <location>
        <begin position="239"/>
        <end position="248"/>
    </location>
</feature>
<feature type="compositionally biased region" description="Low complexity" evidence="5">
    <location>
        <begin position="222"/>
        <end position="238"/>
    </location>
</feature>
<proteinExistence type="inferred from homology"/>
<dbReference type="Proteomes" id="UP000007148">
    <property type="component" value="Unassembled WGS sequence"/>
</dbReference>
<dbReference type="SMART" id="SM00028">
    <property type="entry name" value="TPR"/>
    <property type="match status" value="3"/>
</dbReference>
<dbReference type="Pfam" id="PF16546">
    <property type="entry name" value="SGTA_dimer"/>
    <property type="match status" value="1"/>
</dbReference>
<dbReference type="GO" id="GO:0016020">
    <property type="term" value="C:membrane"/>
    <property type="evidence" value="ECO:0007669"/>
    <property type="project" value="TreeGrafter"/>
</dbReference>
<reference evidence="7 8" key="1">
    <citation type="journal article" date="2011" name="PLoS Pathog.">
        <title>Endophytic Life Strategies Decoded by Genome and Transcriptome Analyses of the Mutualistic Root Symbiont Piriformospora indica.</title>
        <authorList>
            <person name="Zuccaro A."/>
            <person name="Lahrmann U."/>
            <person name="Guldener U."/>
            <person name="Langen G."/>
            <person name="Pfiffi S."/>
            <person name="Biedenkopf D."/>
            <person name="Wong P."/>
            <person name="Samans B."/>
            <person name="Grimm C."/>
            <person name="Basiewicz M."/>
            <person name="Murat C."/>
            <person name="Martin F."/>
            <person name="Kogel K.H."/>
        </authorList>
    </citation>
    <scope>NUCLEOTIDE SEQUENCE [LARGE SCALE GENOMIC DNA]</scope>
    <source>
        <strain evidence="7 8">DSM 11827</strain>
    </source>
</reference>
<dbReference type="GO" id="GO:0072380">
    <property type="term" value="C:TRC complex"/>
    <property type="evidence" value="ECO:0007669"/>
    <property type="project" value="TreeGrafter"/>
</dbReference>
<dbReference type="AlphaFoldDB" id="G4U2V6"/>
<dbReference type="PROSITE" id="PS50005">
    <property type="entry name" value="TPR"/>
    <property type="match status" value="3"/>
</dbReference>
<accession>G4U2V6</accession>
<dbReference type="FunFam" id="1.25.40.10:FF:000207">
    <property type="entry name" value="Small glutamine-rich tetratricopeptide repeat-containing protein"/>
    <property type="match status" value="1"/>
</dbReference>
<dbReference type="InterPro" id="IPR047150">
    <property type="entry name" value="SGT"/>
</dbReference>
<dbReference type="FunFam" id="1.20.5.420:FF:000005">
    <property type="entry name" value="Hsc70 cochaperone (SGT), putative"/>
    <property type="match status" value="1"/>
</dbReference>
<dbReference type="PROSITE" id="PS50293">
    <property type="entry name" value="TPR_REGION"/>
    <property type="match status" value="1"/>
</dbReference>
<sequence>MSETQKRLVVSILEFLEASIADGTVGADDKDGIEVAIQCIGEAFGVDASDEATRQRLSVKPATLPSIFDVYMKTKERMKGSQSTSSSAPAPQAERSGPSAEDKAAAEKHKMSGNAKMSGKDYESAIAEYSHAIALDPGNPVYYSNRAAAYSSSGKHDLAVADAEKAIEVDPTFVKAYHRLGHAHYCLEDYESAASAFQKGLDLEPNNASLKNGKENALSRITSKPASSTSAGTSSRGGPSAGGAGGPGFDEVLRSLNETGGPGGMDFASMMQNPAIMNMAQQMMANGGLENLMRNPALNTMMNRLQSGGGMPSMQELMSDPTLRQMAESFGAGRGAGRGGPGPQ</sequence>
<dbReference type="OrthoDB" id="2335338at2759"/>
<dbReference type="GO" id="GO:0006620">
    <property type="term" value="P:post-translational protein targeting to endoplasmic reticulum membrane"/>
    <property type="evidence" value="ECO:0007669"/>
    <property type="project" value="TreeGrafter"/>
</dbReference>
<dbReference type="Gene3D" id="1.25.40.10">
    <property type="entry name" value="Tetratricopeptide repeat domain"/>
    <property type="match status" value="1"/>
</dbReference>
<dbReference type="InParanoid" id="G4U2V6"/>
<comment type="similarity">
    <text evidence="1">Belongs to the SGT family.</text>
</comment>
<dbReference type="PANTHER" id="PTHR45831:SF2">
    <property type="entry name" value="LD24721P"/>
    <property type="match status" value="1"/>
</dbReference>
<evidence type="ECO:0000256" key="3">
    <source>
        <dbReference type="ARBA" id="ARBA00022803"/>
    </source>
</evidence>